<evidence type="ECO:0000259" key="8">
    <source>
        <dbReference type="SMART" id="SM00852"/>
    </source>
</evidence>
<name>A0A095WWD4_9GAMM</name>
<dbReference type="SUPFAM" id="SSF63882">
    <property type="entry name" value="MoeA N-terminal region -like"/>
    <property type="match status" value="1"/>
</dbReference>
<dbReference type="SMART" id="SM00852">
    <property type="entry name" value="MoCF_biosynth"/>
    <property type="match status" value="1"/>
</dbReference>
<evidence type="ECO:0000256" key="2">
    <source>
        <dbReference type="ARBA" id="ARBA00005046"/>
    </source>
</evidence>
<keyword evidence="6" id="KW-0808">Transferase</keyword>
<dbReference type="GO" id="GO:0061599">
    <property type="term" value="F:molybdopterin molybdotransferase activity"/>
    <property type="evidence" value="ECO:0007669"/>
    <property type="project" value="UniProtKB-UniRule"/>
</dbReference>
<accession>A0A095WWD4</accession>
<dbReference type="Pfam" id="PF03454">
    <property type="entry name" value="MoeA_C"/>
    <property type="match status" value="1"/>
</dbReference>
<dbReference type="InterPro" id="IPR005110">
    <property type="entry name" value="MoeA_linker/N"/>
</dbReference>
<dbReference type="PANTHER" id="PTHR10192">
    <property type="entry name" value="MOLYBDOPTERIN BIOSYNTHESIS PROTEIN"/>
    <property type="match status" value="1"/>
</dbReference>
<dbReference type="eggNOG" id="COG0303">
    <property type="taxonomic scope" value="Bacteria"/>
</dbReference>
<dbReference type="EMBL" id="AUVB01000079">
    <property type="protein sequence ID" value="KGE02959.1"/>
    <property type="molecule type" value="Genomic_DNA"/>
</dbReference>
<dbReference type="OrthoDB" id="9804758at2"/>
<comment type="pathway">
    <text evidence="2 6">Cofactor biosynthesis; molybdopterin biosynthesis.</text>
</comment>
<evidence type="ECO:0000256" key="3">
    <source>
        <dbReference type="ARBA" id="ARBA00010763"/>
    </source>
</evidence>
<proteinExistence type="inferred from homology"/>
<evidence type="ECO:0000313" key="10">
    <source>
        <dbReference type="Proteomes" id="UP000029640"/>
    </source>
</evidence>
<comment type="function">
    <text evidence="1 6">Catalyzes the insertion of molybdate into adenylated molybdopterin with the concomitant release of AMP.</text>
</comment>
<keyword evidence="6" id="KW-0460">Magnesium</keyword>
<dbReference type="Gene3D" id="3.90.105.10">
    <property type="entry name" value="Molybdopterin biosynthesis moea protein, domain 2"/>
    <property type="match status" value="1"/>
</dbReference>
<keyword evidence="4 6" id="KW-0501">Molybdenum cofactor biosynthesis</keyword>
<dbReference type="SUPFAM" id="SSF63867">
    <property type="entry name" value="MoeA C-terminal domain-like"/>
    <property type="match status" value="1"/>
</dbReference>
<evidence type="ECO:0000256" key="5">
    <source>
        <dbReference type="ARBA" id="ARBA00047317"/>
    </source>
</evidence>
<comment type="similarity">
    <text evidence="3 6">Belongs to the MoeA family.</text>
</comment>
<dbReference type="InterPro" id="IPR001453">
    <property type="entry name" value="MoaB/Mog_dom"/>
</dbReference>
<dbReference type="CDD" id="cd00887">
    <property type="entry name" value="MoeA"/>
    <property type="match status" value="1"/>
</dbReference>
<evidence type="ECO:0000256" key="6">
    <source>
        <dbReference type="RuleBase" id="RU365090"/>
    </source>
</evidence>
<comment type="caution">
    <text evidence="9">The sequence shown here is derived from an EMBL/GenBank/DDBJ whole genome shotgun (WGS) entry which is preliminary data.</text>
</comment>
<dbReference type="STRING" id="1265313.HRUBRA_02495"/>
<dbReference type="PATRIC" id="fig|1265313.6.peg.2463"/>
<dbReference type="InterPro" id="IPR036425">
    <property type="entry name" value="MoaB/Mog-like_dom_sf"/>
</dbReference>
<dbReference type="GO" id="GO:0005829">
    <property type="term" value="C:cytosol"/>
    <property type="evidence" value="ECO:0007669"/>
    <property type="project" value="TreeGrafter"/>
</dbReference>
<dbReference type="GO" id="GO:0006777">
    <property type="term" value="P:Mo-molybdopterin cofactor biosynthetic process"/>
    <property type="evidence" value="ECO:0007669"/>
    <property type="project" value="UniProtKB-UniRule"/>
</dbReference>
<dbReference type="NCBIfam" id="TIGR00177">
    <property type="entry name" value="molyb_syn"/>
    <property type="match status" value="1"/>
</dbReference>
<dbReference type="InterPro" id="IPR036688">
    <property type="entry name" value="MoeA_C_domain_IV_sf"/>
</dbReference>
<dbReference type="HOGENOM" id="CLU_010186_7_0_6"/>
<dbReference type="NCBIfam" id="NF045515">
    <property type="entry name" value="Glp_gephyrin"/>
    <property type="match status" value="1"/>
</dbReference>
<dbReference type="InterPro" id="IPR038987">
    <property type="entry name" value="MoeA-like"/>
</dbReference>
<dbReference type="SUPFAM" id="SSF53218">
    <property type="entry name" value="Molybdenum cofactor biosynthesis proteins"/>
    <property type="match status" value="1"/>
</dbReference>
<evidence type="ECO:0000256" key="4">
    <source>
        <dbReference type="ARBA" id="ARBA00023150"/>
    </source>
</evidence>
<reference evidence="9 10" key="1">
    <citation type="journal article" date="2014" name="Genome Announc.">
        <title>Genome Sequence of Gammaproteobacterial Pseudohaliea rubra Type Strain DSM 19751, Isolated from Coastal Seawater of the Mediterranean Sea.</title>
        <authorList>
            <person name="Spring S."/>
            <person name="Fiebig A."/>
            <person name="Riedel T."/>
            <person name="Goker M."/>
            <person name="Klenk H.P."/>
        </authorList>
    </citation>
    <scope>NUCLEOTIDE SEQUENCE [LARGE SCALE GENOMIC DNA]</scope>
    <source>
        <strain evidence="9 10">DSM 19751</strain>
    </source>
</reference>
<feature type="region of interest" description="Disordered" evidence="7">
    <location>
        <begin position="116"/>
        <end position="141"/>
    </location>
</feature>
<keyword evidence="6" id="KW-0479">Metal-binding</keyword>
<dbReference type="PROSITE" id="PS01079">
    <property type="entry name" value="MOCF_BIOSYNTHESIS_2"/>
    <property type="match status" value="1"/>
</dbReference>
<dbReference type="UniPathway" id="UPA00344"/>
<dbReference type="InterPro" id="IPR008284">
    <property type="entry name" value="MoCF_biosynth_CS"/>
</dbReference>
<gene>
    <name evidence="9" type="ORF">HRUBRA_02495</name>
</gene>
<protein>
    <recommendedName>
        <fullName evidence="6">Molybdopterin molybdenumtransferase</fullName>
        <ecNumber evidence="6">2.10.1.1</ecNumber>
    </recommendedName>
</protein>
<evidence type="ECO:0000313" key="9">
    <source>
        <dbReference type="EMBL" id="KGE02959.1"/>
    </source>
</evidence>
<organism evidence="9 10">
    <name type="scientific">Pseudohaliea rubra DSM 19751</name>
    <dbReference type="NCBI Taxonomy" id="1265313"/>
    <lineage>
        <taxon>Bacteria</taxon>
        <taxon>Pseudomonadati</taxon>
        <taxon>Pseudomonadota</taxon>
        <taxon>Gammaproteobacteria</taxon>
        <taxon>Cellvibrionales</taxon>
        <taxon>Halieaceae</taxon>
        <taxon>Pseudohaliea</taxon>
    </lineage>
</organism>
<comment type="catalytic activity">
    <reaction evidence="5">
        <text>adenylyl-molybdopterin + molybdate = Mo-molybdopterin + AMP + H(+)</text>
        <dbReference type="Rhea" id="RHEA:35047"/>
        <dbReference type="ChEBI" id="CHEBI:15378"/>
        <dbReference type="ChEBI" id="CHEBI:36264"/>
        <dbReference type="ChEBI" id="CHEBI:62727"/>
        <dbReference type="ChEBI" id="CHEBI:71302"/>
        <dbReference type="ChEBI" id="CHEBI:456215"/>
        <dbReference type="EC" id="2.10.1.1"/>
    </reaction>
</comment>
<dbReference type="EC" id="2.10.1.1" evidence="6"/>
<dbReference type="RefSeq" id="WP_052094698.1">
    <property type="nucleotide sequence ID" value="NZ_KN234772.1"/>
</dbReference>
<sequence>MIPLEEALARLLAAAPAPPAVETVPLAEALGRVLAAPVRAPADVPAFADSAMDGFAFRRSEVVPGALLPVSQRIAAGCAPTPLESGTAARIFTGAPLPEGADAVLMQEDCETAEEGVPSGRFSLGSVRPGRVPATGENIRPRGEDIAAGSELFPAGKRLRPQDLGLLAATGCAELAVYRRLTVAVLATGDELVPAGGGPLAPGQRYNSNGPMLAALLARLGFAVHGPAQVGDSAAATRAALTGAAASADLILTTGGVSVGEEDHVRAQVAALGALDLWKVAVKPGKPFAFGRVGSTPFLGLPGNPTSVFVTFCLLARPYLLAAQGARLAPPPALWARAAFTVARPLARADYRRVWLRADEAGETRAEAYPRQGSGVLSSVCAADALARVPPGETLAEGDPVQVLLLDSLLG</sequence>
<dbReference type="PANTHER" id="PTHR10192:SF5">
    <property type="entry name" value="GEPHYRIN"/>
    <property type="match status" value="1"/>
</dbReference>
<evidence type="ECO:0000256" key="7">
    <source>
        <dbReference type="SAM" id="MobiDB-lite"/>
    </source>
</evidence>
<dbReference type="Pfam" id="PF03453">
    <property type="entry name" value="MoeA_N"/>
    <property type="match status" value="1"/>
</dbReference>
<dbReference type="Gene3D" id="2.170.190.11">
    <property type="entry name" value="Molybdopterin biosynthesis moea protein, domain 3"/>
    <property type="match status" value="1"/>
</dbReference>
<comment type="cofactor">
    <cofactor evidence="6">
        <name>Mg(2+)</name>
        <dbReference type="ChEBI" id="CHEBI:18420"/>
    </cofactor>
</comment>
<keyword evidence="10" id="KW-1185">Reference proteome</keyword>
<dbReference type="InterPro" id="IPR005111">
    <property type="entry name" value="MoeA_C_domain_IV"/>
</dbReference>
<dbReference type="GO" id="GO:0046872">
    <property type="term" value="F:metal ion binding"/>
    <property type="evidence" value="ECO:0007669"/>
    <property type="project" value="UniProtKB-UniRule"/>
</dbReference>
<dbReference type="AlphaFoldDB" id="A0A095WWD4"/>
<dbReference type="InterPro" id="IPR036135">
    <property type="entry name" value="MoeA_linker/N_sf"/>
</dbReference>
<evidence type="ECO:0000256" key="1">
    <source>
        <dbReference type="ARBA" id="ARBA00002901"/>
    </source>
</evidence>
<dbReference type="Gene3D" id="2.40.340.10">
    <property type="entry name" value="MoeA, C-terminal, domain IV"/>
    <property type="match status" value="1"/>
</dbReference>
<dbReference type="Pfam" id="PF00994">
    <property type="entry name" value="MoCF_biosynth"/>
    <property type="match status" value="1"/>
</dbReference>
<keyword evidence="6" id="KW-0500">Molybdenum</keyword>
<dbReference type="Proteomes" id="UP000029640">
    <property type="component" value="Unassembled WGS sequence"/>
</dbReference>
<feature type="domain" description="MoaB/Mog" evidence="8">
    <location>
        <begin position="184"/>
        <end position="322"/>
    </location>
</feature>
<dbReference type="Gene3D" id="3.40.980.10">
    <property type="entry name" value="MoaB/Mog-like domain"/>
    <property type="match status" value="1"/>
</dbReference>